<organism evidence="1 2">
    <name type="scientific">Pipistrellus nathusii</name>
    <name type="common">Nathusius' pipistrelle</name>
    <dbReference type="NCBI Taxonomy" id="59473"/>
    <lineage>
        <taxon>Eukaryota</taxon>
        <taxon>Metazoa</taxon>
        <taxon>Chordata</taxon>
        <taxon>Craniata</taxon>
        <taxon>Vertebrata</taxon>
        <taxon>Euteleostomi</taxon>
        <taxon>Mammalia</taxon>
        <taxon>Eutheria</taxon>
        <taxon>Laurasiatheria</taxon>
        <taxon>Chiroptera</taxon>
        <taxon>Yangochiroptera</taxon>
        <taxon>Vespertilionidae</taxon>
        <taxon>Pipistrellus</taxon>
    </lineage>
</organism>
<dbReference type="EMBL" id="OY882875">
    <property type="protein sequence ID" value="CAK6439660.1"/>
    <property type="molecule type" value="Genomic_DNA"/>
</dbReference>
<evidence type="ECO:0000313" key="2">
    <source>
        <dbReference type="Proteomes" id="UP001314169"/>
    </source>
</evidence>
<name>A0ABN9ZRQ7_PIPNA</name>
<dbReference type="Proteomes" id="UP001314169">
    <property type="component" value="Chromosome 18"/>
</dbReference>
<keyword evidence="2" id="KW-1185">Reference proteome</keyword>
<proteinExistence type="predicted"/>
<evidence type="ECO:0000313" key="1">
    <source>
        <dbReference type="EMBL" id="CAK6439660.1"/>
    </source>
</evidence>
<protein>
    <submittedName>
        <fullName evidence="1">Uncharacterized protein</fullName>
    </submittedName>
</protein>
<sequence length="110" mass="12565">MWSVLQNVQVARRACQPQENRILPASSAVLCQQSRPHFPWHSDISAKFLGMTAGPLSQEESRKSTFQKVRTLLGRLGHELFLGQLRAKEYSVFLYLQLKTTFSRGAFEAR</sequence>
<gene>
    <name evidence="1" type="ORF">MPIPNATIZW_LOCUS7966</name>
</gene>
<reference evidence="1" key="1">
    <citation type="submission" date="2023-12" db="EMBL/GenBank/DDBJ databases">
        <authorList>
            <person name="Brown T."/>
        </authorList>
    </citation>
    <scope>NUCLEOTIDE SEQUENCE</scope>
</reference>
<accession>A0ABN9ZRQ7</accession>